<dbReference type="InterPro" id="IPR040456">
    <property type="entry name" value="RNase_H2_suB"/>
</dbReference>
<dbReference type="EMBL" id="JBANRG010000001">
    <property type="protein sequence ID" value="KAK7472685.1"/>
    <property type="molecule type" value="Genomic_DNA"/>
</dbReference>
<accession>A0ABR1K8G4</accession>
<evidence type="ECO:0000256" key="1">
    <source>
        <dbReference type="ARBA" id="ARBA00004123"/>
    </source>
</evidence>
<feature type="region of interest" description="Disordered" evidence="6">
    <location>
        <begin position="262"/>
        <end position="294"/>
    </location>
</feature>
<name>A0ABR1K8G4_9AGAR</name>
<keyword evidence="3" id="KW-0539">Nucleus</keyword>
<proteinExistence type="predicted"/>
<comment type="function">
    <text evidence="4">Non catalytic subunit of RNase H2, an endonuclease that specifically degrades the RNA of RNA:DNA hybrids. Participates in DNA replication, possibly by mediating the removal of lagging-strand Okazaki fragment RNA primers during DNA replication. Mediates the excision of single ribonucleotides from DNA:RNA duplexes.</text>
</comment>
<evidence type="ECO:0000313" key="10">
    <source>
        <dbReference type="Proteomes" id="UP001498398"/>
    </source>
</evidence>
<evidence type="ECO:0000256" key="4">
    <source>
        <dbReference type="ARBA" id="ARBA00024778"/>
    </source>
</evidence>
<reference evidence="9 10" key="1">
    <citation type="submission" date="2024-01" db="EMBL/GenBank/DDBJ databases">
        <title>A draft genome for the cacao thread blight pathogen Marasmiellus scandens.</title>
        <authorList>
            <person name="Baruah I.K."/>
            <person name="Leung J."/>
            <person name="Bukari Y."/>
            <person name="Amoako-Attah I."/>
            <person name="Meinhardt L.W."/>
            <person name="Bailey B.A."/>
            <person name="Cohen S.P."/>
        </authorList>
    </citation>
    <scope>NUCLEOTIDE SEQUENCE [LARGE SCALE GENOMIC DNA]</scope>
    <source>
        <strain evidence="9 10">GH-19</strain>
    </source>
</reference>
<dbReference type="Proteomes" id="UP001498398">
    <property type="component" value="Unassembled WGS sequence"/>
</dbReference>
<evidence type="ECO:0000313" key="9">
    <source>
        <dbReference type="EMBL" id="KAK7472685.1"/>
    </source>
</evidence>
<dbReference type="Pfam" id="PF09468">
    <property type="entry name" value="RNase_H2-Ydr279"/>
    <property type="match status" value="1"/>
</dbReference>
<keyword evidence="10" id="KW-1185">Reference proteome</keyword>
<dbReference type="Gene3D" id="2.20.25.530">
    <property type="match status" value="1"/>
</dbReference>
<dbReference type="Pfam" id="PF17745">
    <property type="entry name" value="Ydr279_N"/>
    <property type="match status" value="1"/>
</dbReference>
<dbReference type="InterPro" id="IPR041195">
    <property type="entry name" value="Rnh202_N"/>
</dbReference>
<dbReference type="Gene3D" id="1.10.20.120">
    <property type="match status" value="1"/>
</dbReference>
<comment type="subcellular location">
    <subcellularLocation>
        <location evidence="1">Nucleus</location>
    </subcellularLocation>
</comment>
<dbReference type="PANTHER" id="PTHR13383:SF11">
    <property type="entry name" value="RIBONUCLEASE H2 SUBUNIT B"/>
    <property type="match status" value="1"/>
</dbReference>
<evidence type="ECO:0000256" key="5">
    <source>
        <dbReference type="ARBA" id="ARBA00033464"/>
    </source>
</evidence>
<gene>
    <name evidence="9" type="ORF">VKT23_000798</name>
</gene>
<evidence type="ECO:0000256" key="2">
    <source>
        <dbReference type="ARBA" id="ARBA00019062"/>
    </source>
</evidence>
<feature type="domain" description="Ribonuclease H2 subunit B wHTH" evidence="7">
    <location>
        <begin position="86"/>
        <end position="238"/>
    </location>
</feature>
<evidence type="ECO:0000256" key="3">
    <source>
        <dbReference type="ARBA" id="ARBA00023242"/>
    </source>
</evidence>
<sequence>MTHVSLLPTEILDSLCTSADPQSGRFVRLPHPRTGLPSLFLVSGVSMGTIMEIQAIDATHPRSWFLDEEIIADGKLLMMLPIDPAFLLISILRVVPSDGNLGTFQPVDDILEQAASKLGVTASNAKDTSKTLFEDDILHFTALDCAKSAISRICDFQDITPEIRVCRYSPQKVTEYLRKKVDGVLDAGVLDESKTITRGLAKDGLMEDGNERLLQAARTKAACDIVSQYISPEIRATLMESYREDFAELDAYMKKLEDEKMVVDQPVPPTKGRRKTGTDVPTEKPKRKAEKGSVGVEKLKKANINGMAKLSTFFKKA</sequence>
<protein>
    <recommendedName>
        <fullName evidence="2">Ribonuclease H2 subunit B</fullName>
    </recommendedName>
    <alternativeName>
        <fullName evidence="5">Ribonuclease HI subunit B</fullName>
    </alternativeName>
</protein>
<evidence type="ECO:0000259" key="8">
    <source>
        <dbReference type="Pfam" id="PF17745"/>
    </source>
</evidence>
<dbReference type="InterPro" id="IPR019024">
    <property type="entry name" value="RNase_H2_suB_wHTH"/>
</dbReference>
<dbReference type="PANTHER" id="PTHR13383">
    <property type="entry name" value="RIBONUCLEASE H2 SUBUNIT B"/>
    <property type="match status" value="1"/>
</dbReference>
<feature type="domain" description="Rnh202 triple barrel" evidence="8">
    <location>
        <begin position="18"/>
        <end position="83"/>
    </location>
</feature>
<organism evidence="9 10">
    <name type="scientific">Marasmiellus scandens</name>
    <dbReference type="NCBI Taxonomy" id="2682957"/>
    <lineage>
        <taxon>Eukaryota</taxon>
        <taxon>Fungi</taxon>
        <taxon>Dikarya</taxon>
        <taxon>Basidiomycota</taxon>
        <taxon>Agaricomycotina</taxon>
        <taxon>Agaricomycetes</taxon>
        <taxon>Agaricomycetidae</taxon>
        <taxon>Agaricales</taxon>
        <taxon>Marasmiineae</taxon>
        <taxon>Omphalotaceae</taxon>
        <taxon>Marasmiellus</taxon>
    </lineage>
</organism>
<evidence type="ECO:0000259" key="7">
    <source>
        <dbReference type="Pfam" id="PF09468"/>
    </source>
</evidence>
<comment type="caution">
    <text evidence="9">The sequence shown here is derived from an EMBL/GenBank/DDBJ whole genome shotgun (WGS) entry which is preliminary data.</text>
</comment>
<evidence type="ECO:0000256" key="6">
    <source>
        <dbReference type="SAM" id="MobiDB-lite"/>
    </source>
</evidence>
<dbReference type="CDD" id="cd09270">
    <property type="entry name" value="RNase_H2-B"/>
    <property type="match status" value="1"/>
</dbReference>